<dbReference type="OrthoDB" id="9802802at2"/>
<dbReference type="AlphaFoldDB" id="K8NR30"/>
<evidence type="ECO:0000256" key="1">
    <source>
        <dbReference type="ARBA" id="ARBA00023015"/>
    </source>
</evidence>
<organism evidence="6 7">
    <name type="scientific">Afipia clevelandensis ATCC 49720</name>
    <dbReference type="NCBI Taxonomy" id="883079"/>
    <lineage>
        <taxon>Bacteria</taxon>
        <taxon>Pseudomonadati</taxon>
        <taxon>Pseudomonadota</taxon>
        <taxon>Alphaproteobacteria</taxon>
        <taxon>Hyphomicrobiales</taxon>
        <taxon>Nitrobacteraceae</taxon>
        <taxon>Afipia</taxon>
    </lineage>
</organism>
<feature type="DNA-binding region" description="H-T-H motif" evidence="4">
    <location>
        <begin position="33"/>
        <end position="52"/>
    </location>
</feature>
<dbReference type="InterPro" id="IPR041478">
    <property type="entry name" value="TetR_C_27"/>
</dbReference>
<evidence type="ECO:0000313" key="6">
    <source>
        <dbReference type="EMBL" id="EKS32807.1"/>
    </source>
</evidence>
<accession>K8NR30</accession>
<protein>
    <recommendedName>
        <fullName evidence="5">HTH tetR-type domain-containing protein</fullName>
    </recommendedName>
</protein>
<dbReference type="GO" id="GO:0000976">
    <property type="term" value="F:transcription cis-regulatory region binding"/>
    <property type="evidence" value="ECO:0007669"/>
    <property type="project" value="TreeGrafter"/>
</dbReference>
<gene>
    <name evidence="6" type="ORF">HMPREF9696_03784</name>
</gene>
<dbReference type="RefSeq" id="WP_002714654.1">
    <property type="nucleotide sequence ID" value="NZ_KB375281.1"/>
</dbReference>
<sequence>MALLHDDTETEMRCRILATAERLFRELGYLKTTVADIAKTLKMSPANVYRFFDSKKAIHEGVARRLMAEVEDAAEAIAAKPTPPVERMKELLATVSVMNAERFVGDAKIHEMVAIAMEESWDVCDAHIQRIIMSIGAVIADGAKAGVFKVTDIELGSKCVCAAMLRFFHPQMIEQSAKKPGPSLDQMIDFIIAGLTLGTPDLSGGAR</sequence>
<proteinExistence type="predicted"/>
<dbReference type="PANTHER" id="PTHR30055:SF151">
    <property type="entry name" value="TRANSCRIPTIONAL REGULATORY PROTEIN"/>
    <property type="match status" value="1"/>
</dbReference>
<dbReference type="PROSITE" id="PS50977">
    <property type="entry name" value="HTH_TETR_2"/>
    <property type="match status" value="1"/>
</dbReference>
<dbReference type="InterPro" id="IPR001647">
    <property type="entry name" value="HTH_TetR"/>
</dbReference>
<keyword evidence="7" id="KW-1185">Reference proteome</keyword>
<reference evidence="6 7" key="1">
    <citation type="submission" date="2012-04" db="EMBL/GenBank/DDBJ databases">
        <title>The Genome Sequence of Afipia clevelandensis ATCC 49720.</title>
        <authorList>
            <consortium name="The Broad Institute Genome Sequencing Platform"/>
            <person name="Earl A."/>
            <person name="Ward D."/>
            <person name="Feldgarden M."/>
            <person name="Gevers D."/>
            <person name="Huys G."/>
            <person name="Walker B."/>
            <person name="Young S.K."/>
            <person name="Zeng Q."/>
            <person name="Gargeya S."/>
            <person name="Fitzgerald M."/>
            <person name="Haas B."/>
            <person name="Abouelleil A."/>
            <person name="Alvarado L."/>
            <person name="Arachchi H.M."/>
            <person name="Berlin A."/>
            <person name="Chapman S.B."/>
            <person name="Goldberg J."/>
            <person name="Griggs A."/>
            <person name="Gujja S."/>
            <person name="Hansen M."/>
            <person name="Howarth C."/>
            <person name="Imamovic A."/>
            <person name="Larimer J."/>
            <person name="McCowen C."/>
            <person name="Montmayeur A."/>
            <person name="Murphy C."/>
            <person name="Neiman D."/>
            <person name="Pearson M."/>
            <person name="Priest M."/>
            <person name="Roberts A."/>
            <person name="Saif S."/>
            <person name="Shea T."/>
            <person name="Sisk P."/>
            <person name="Sykes S."/>
            <person name="Wortman J."/>
            <person name="Nusbaum C."/>
            <person name="Birren B."/>
        </authorList>
    </citation>
    <scope>NUCLEOTIDE SEQUENCE [LARGE SCALE GENOMIC DNA]</scope>
    <source>
        <strain evidence="6 7">ATCC 49720</strain>
    </source>
</reference>
<evidence type="ECO:0000259" key="5">
    <source>
        <dbReference type="PROSITE" id="PS50977"/>
    </source>
</evidence>
<dbReference type="PANTHER" id="PTHR30055">
    <property type="entry name" value="HTH-TYPE TRANSCRIPTIONAL REGULATOR RUTR"/>
    <property type="match status" value="1"/>
</dbReference>
<feature type="domain" description="HTH tetR-type" evidence="5">
    <location>
        <begin position="10"/>
        <end position="70"/>
    </location>
</feature>
<dbReference type="InterPro" id="IPR009057">
    <property type="entry name" value="Homeodomain-like_sf"/>
</dbReference>
<dbReference type="PRINTS" id="PR00455">
    <property type="entry name" value="HTHTETR"/>
</dbReference>
<dbReference type="Pfam" id="PF17935">
    <property type="entry name" value="TetR_C_27"/>
    <property type="match status" value="1"/>
</dbReference>
<dbReference type="SUPFAM" id="SSF46689">
    <property type="entry name" value="Homeodomain-like"/>
    <property type="match status" value="1"/>
</dbReference>
<keyword evidence="2 4" id="KW-0238">DNA-binding</keyword>
<name>K8NR30_9BRAD</name>
<evidence type="ECO:0000256" key="2">
    <source>
        <dbReference type="ARBA" id="ARBA00023125"/>
    </source>
</evidence>
<dbReference type="Proteomes" id="UP000001095">
    <property type="component" value="Unassembled WGS sequence"/>
</dbReference>
<dbReference type="InterPro" id="IPR036271">
    <property type="entry name" value="Tet_transcr_reg_TetR-rel_C_sf"/>
</dbReference>
<keyword evidence="1" id="KW-0805">Transcription regulation</keyword>
<dbReference type="Gene3D" id="1.10.357.10">
    <property type="entry name" value="Tetracycline Repressor, domain 2"/>
    <property type="match status" value="1"/>
</dbReference>
<dbReference type="GO" id="GO:0003700">
    <property type="term" value="F:DNA-binding transcription factor activity"/>
    <property type="evidence" value="ECO:0007669"/>
    <property type="project" value="TreeGrafter"/>
</dbReference>
<dbReference type="PATRIC" id="fig|883079.3.peg.3863"/>
<evidence type="ECO:0000256" key="3">
    <source>
        <dbReference type="ARBA" id="ARBA00023163"/>
    </source>
</evidence>
<dbReference type="SUPFAM" id="SSF48498">
    <property type="entry name" value="Tetracyclin repressor-like, C-terminal domain"/>
    <property type="match status" value="1"/>
</dbReference>
<keyword evidence="3" id="KW-0804">Transcription</keyword>
<dbReference type="Pfam" id="PF00440">
    <property type="entry name" value="TetR_N"/>
    <property type="match status" value="1"/>
</dbReference>
<evidence type="ECO:0000313" key="7">
    <source>
        <dbReference type="Proteomes" id="UP000001095"/>
    </source>
</evidence>
<dbReference type="HOGENOM" id="CLU_069356_7_1_5"/>
<comment type="caution">
    <text evidence="6">The sequence shown here is derived from an EMBL/GenBank/DDBJ whole genome shotgun (WGS) entry which is preliminary data.</text>
</comment>
<dbReference type="InterPro" id="IPR050109">
    <property type="entry name" value="HTH-type_TetR-like_transc_reg"/>
</dbReference>
<dbReference type="EMBL" id="AGWY01000015">
    <property type="protein sequence ID" value="EKS32807.1"/>
    <property type="molecule type" value="Genomic_DNA"/>
</dbReference>
<evidence type="ECO:0000256" key="4">
    <source>
        <dbReference type="PROSITE-ProRule" id="PRU00335"/>
    </source>
</evidence>